<gene>
    <name evidence="1" type="ORF">ANCCAN_22660</name>
</gene>
<name>A0A368FJ31_ANCCA</name>
<keyword evidence="2" id="KW-1185">Reference proteome</keyword>
<organism evidence="1 2">
    <name type="scientific">Ancylostoma caninum</name>
    <name type="common">Dog hookworm</name>
    <dbReference type="NCBI Taxonomy" id="29170"/>
    <lineage>
        <taxon>Eukaryota</taxon>
        <taxon>Metazoa</taxon>
        <taxon>Ecdysozoa</taxon>
        <taxon>Nematoda</taxon>
        <taxon>Chromadorea</taxon>
        <taxon>Rhabditida</taxon>
        <taxon>Rhabditina</taxon>
        <taxon>Rhabditomorpha</taxon>
        <taxon>Strongyloidea</taxon>
        <taxon>Ancylostomatidae</taxon>
        <taxon>Ancylostomatinae</taxon>
        <taxon>Ancylostoma</taxon>
    </lineage>
</organism>
<accession>A0A368FJ31</accession>
<comment type="caution">
    <text evidence="1">The sequence shown here is derived from an EMBL/GenBank/DDBJ whole genome shotgun (WGS) entry which is preliminary data.</text>
</comment>
<dbReference type="Proteomes" id="UP000252519">
    <property type="component" value="Unassembled WGS sequence"/>
</dbReference>
<proteinExistence type="predicted"/>
<evidence type="ECO:0000313" key="1">
    <source>
        <dbReference type="EMBL" id="RCN31548.1"/>
    </source>
</evidence>
<protein>
    <submittedName>
        <fullName evidence="1">Uncharacterized protein</fullName>
    </submittedName>
</protein>
<reference evidence="1 2" key="1">
    <citation type="submission" date="2014-10" db="EMBL/GenBank/DDBJ databases">
        <title>Draft genome of the hookworm Ancylostoma caninum.</title>
        <authorList>
            <person name="Mitreva M."/>
        </authorList>
    </citation>
    <scope>NUCLEOTIDE SEQUENCE [LARGE SCALE GENOMIC DNA]</scope>
    <source>
        <strain evidence="1 2">Baltimore</strain>
    </source>
</reference>
<dbReference type="AlphaFoldDB" id="A0A368FJ31"/>
<sequence>MASLPSYTNIQSQLDSNTKIIADASVDSVSSYFCSPNFHVVNPNVTFSHADGYYGSNLINYYCGNVGYL</sequence>
<dbReference type="EMBL" id="JOJR01001273">
    <property type="protein sequence ID" value="RCN31548.1"/>
    <property type="molecule type" value="Genomic_DNA"/>
</dbReference>
<evidence type="ECO:0000313" key="2">
    <source>
        <dbReference type="Proteomes" id="UP000252519"/>
    </source>
</evidence>